<keyword evidence="6" id="KW-0238">DNA-binding</keyword>
<keyword evidence="10" id="KW-1185">Reference proteome</keyword>
<accession>A0A917FZV7</accession>
<gene>
    <name evidence="9" type="ORF">GCM10007425_07730</name>
</gene>
<reference evidence="9" key="1">
    <citation type="journal article" date="2014" name="Int. J. Syst. Evol. Microbiol.">
        <title>Complete genome sequence of Corynebacterium casei LMG S-19264T (=DSM 44701T), isolated from a smear-ripened cheese.</title>
        <authorList>
            <consortium name="US DOE Joint Genome Institute (JGI-PGF)"/>
            <person name="Walter F."/>
            <person name="Albersmeier A."/>
            <person name="Kalinowski J."/>
            <person name="Ruckert C."/>
        </authorList>
    </citation>
    <scope>NUCLEOTIDE SEQUENCE</scope>
    <source>
        <strain evidence="9">CGMCC 1.15760</strain>
    </source>
</reference>
<dbReference type="InterPro" id="IPR051446">
    <property type="entry name" value="HTH_trans_reg/aminotransferase"/>
</dbReference>
<evidence type="ECO:0000256" key="1">
    <source>
        <dbReference type="ARBA" id="ARBA00001933"/>
    </source>
</evidence>
<comment type="similarity">
    <text evidence="2">In the C-terminal section; belongs to the class-I pyridoxal-phosphate-dependent aminotransferase family.</text>
</comment>
<organism evidence="9 10">
    <name type="scientific">Lysinibacillus alkalisoli</name>
    <dbReference type="NCBI Taxonomy" id="1911548"/>
    <lineage>
        <taxon>Bacteria</taxon>
        <taxon>Bacillati</taxon>
        <taxon>Bacillota</taxon>
        <taxon>Bacilli</taxon>
        <taxon>Bacillales</taxon>
        <taxon>Bacillaceae</taxon>
        <taxon>Lysinibacillus</taxon>
    </lineage>
</organism>
<dbReference type="Proteomes" id="UP000616608">
    <property type="component" value="Unassembled WGS sequence"/>
</dbReference>
<evidence type="ECO:0000313" key="10">
    <source>
        <dbReference type="Proteomes" id="UP000616608"/>
    </source>
</evidence>
<reference evidence="9" key="2">
    <citation type="submission" date="2020-09" db="EMBL/GenBank/DDBJ databases">
        <authorList>
            <person name="Sun Q."/>
            <person name="Zhou Y."/>
        </authorList>
    </citation>
    <scope>NUCLEOTIDE SEQUENCE</scope>
    <source>
        <strain evidence="9">CGMCC 1.15760</strain>
    </source>
</reference>
<dbReference type="Gene3D" id="1.10.10.10">
    <property type="entry name" value="Winged helix-like DNA-binding domain superfamily/Winged helix DNA-binding domain"/>
    <property type="match status" value="1"/>
</dbReference>
<dbReference type="GO" id="GO:0030170">
    <property type="term" value="F:pyridoxal phosphate binding"/>
    <property type="evidence" value="ECO:0007669"/>
    <property type="project" value="InterPro"/>
</dbReference>
<protein>
    <submittedName>
        <fullName evidence="9">GntR family transcriptional regulator</fullName>
    </submittedName>
</protein>
<evidence type="ECO:0000256" key="5">
    <source>
        <dbReference type="ARBA" id="ARBA00023015"/>
    </source>
</evidence>
<dbReference type="InterPro" id="IPR036388">
    <property type="entry name" value="WH-like_DNA-bd_sf"/>
</dbReference>
<dbReference type="GO" id="GO:0003677">
    <property type="term" value="F:DNA binding"/>
    <property type="evidence" value="ECO:0007669"/>
    <property type="project" value="UniProtKB-KW"/>
</dbReference>
<comment type="cofactor">
    <cofactor evidence="1">
        <name>pyridoxal 5'-phosphate</name>
        <dbReference type="ChEBI" id="CHEBI:597326"/>
    </cofactor>
</comment>
<dbReference type="SUPFAM" id="SSF46785">
    <property type="entry name" value="Winged helix' DNA-binding domain"/>
    <property type="match status" value="1"/>
</dbReference>
<dbReference type="RefSeq" id="WP_188613698.1">
    <property type="nucleotide sequence ID" value="NZ_BMJT01000002.1"/>
</dbReference>
<feature type="domain" description="HTH gntR-type" evidence="8">
    <location>
        <begin position="8"/>
        <end position="76"/>
    </location>
</feature>
<dbReference type="PROSITE" id="PS50949">
    <property type="entry name" value="HTH_GNTR"/>
    <property type="match status" value="1"/>
</dbReference>
<dbReference type="SUPFAM" id="SSF53383">
    <property type="entry name" value="PLP-dependent transferases"/>
    <property type="match status" value="1"/>
</dbReference>
<dbReference type="GO" id="GO:0008483">
    <property type="term" value="F:transaminase activity"/>
    <property type="evidence" value="ECO:0007669"/>
    <property type="project" value="UniProtKB-KW"/>
</dbReference>
<evidence type="ECO:0000256" key="2">
    <source>
        <dbReference type="ARBA" id="ARBA00005384"/>
    </source>
</evidence>
<keyword evidence="3" id="KW-0032">Aminotransferase</keyword>
<name>A0A917FZV7_9BACI</name>
<keyword evidence="5" id="KW-0805">Transcription regulation</keyword>
<proteinExistence type="inferred from homology"/>
<dbReference type="GO" id="GO:0003700">
    <property type="term" value="F:DNA-binding transcription factor activity"/>
    <property type="evidence" value="ECO:0007669"/>
    <property type="project" value="InterPro"/>
</dbReference>
<dbReference type="InterPro" id="IPR036390">
    <property type="entry name" value="WH_DNA-bd_sf"/>
</dbReference>
<dbReference type="AlphaFoldDB" id="A0A917FZV7"/>
<evidence type="ECO:0000256" key="3">
    <source>
        <dbReference type="ARBA" id="ARBA00022576"/>
    </source>
</evidence>
<comment type="caution">
    <text evidence="9">The sequence shown here is derived from an EMBL/GenBank/DDBJ whole genome shotgun (WGS) entry which is preliminary data.</text>
</comment>
<dbReference type="CDD" id="cd07377">
    <property type="entry name" value="WHTH_GntR"/>
    <property type="match status" value="1"/>
</dbReference>
<dbReference type="SMART" id="SM00345">
    <property type="entry name" value="HTH_GNTR"/>
    <property type="match status" value="1"/>
</dbReference>
<dbReference type="PANTHER" id="PTHR46577:SF1">
    <property type="entry name" value="HTH-TYPE TRANSCRIPTIONAL REGULATORY PROTEIN GABR"/>
    <property type="match status" value="1"/>
</dbReference>
<dbReference type="InterPro" id="IPR015424">
    <property type="entry name" value="PyrdxlP-dep_Trfase"/>
</dbReference>
<dbReference type="PRINTS" id="PR00035">
    <property type="entry name" value="HTHGNTR"/>
</dbReference>
<dbReference type="PANTHER" id="PTHR46577">
    <property type="entry name" value="HTH-TYPE TRANSCRIPTIONAL REGULATORY PROTEIN GABR"/>
    <property type="match status" value="1"/>
</dbReference>
<dbReference type="Gene3D" id="3.40.640.10">
    <property type="entry name" value="Type I PLP-dependent aspartate aminotransferase-like (Major domain)"/>
    <property type="match status" value="1"/>
</dbReference>
<keyword evidence="4" id="KW-0663">Pyridoxal phosphate</keyword>
<evidence type="ECO:0000256" key="4">
    <source>
        <dbReference type="ARBA" id="ARBA00022898"/>
    </source>
</evidence>
<keyword evidence="3" id="KW-0808">Transferase</keyword>
<evidence type="ECO:0000256" key="7">
    <source>
        <dbReference type="ARBA" id="ARBA00023163"/>
    </source>
</evidence>
<dbReference type="CDD" id="cd00609">
    <property type="entry name" value="AAT_like"/>
    <property type="match status" value="1"/>
</dbReference>
<dbReference type="InterPro" id="IPR004839">
    <property type="entry name" value="Aminotransferase_I/II_large"/>
</dbReference>
<dbReference type="InterPro" id="IPR015421">
    <property type="entry name" value="PyrdxlP-dep_Trfase_major"/>
</dbReference>
<evidence type="ECO:0000256" key="6">
    <source>
        <dbReference type="ARBA" id="ARBA00023125"/>
    </source>
</evidence>
<dbReference type="InterPro" id="IPR000524">
    <property type="entry name" value="Tscrpt_reg_HTH_GntR"/>
</dbReference>
<keyword evidence="7" id="KW-0804">Transcription</keyword>
<evidence type="ECO:0000259" key="8">
    <source>
        <dbReference type="PROSITE" id="PS50949"/>
    </source>
</evidence>
<sequence length="461" mass="52885">MFILDENRPKYQQIYEQIKLGIEQKHWQADDALPSIRALAEDLQVSRNTTLQAYEQLVAEGYIRAVAKRGYFVEPMEPIFMHSETQTIPQKPNVCPPMIDFRLGAVDQQHFPLTKWRQLTQAVLKEPIGYQYGEMLGEQVLREAIVQYVFQARGVKTTASQIVIGSSTQQLLMHLTILLRDEFTSLIVEEPGYSGVKTIFQLQNYQLETIPVTAQGTDIEALFQCKSKICYITPSHQYPYGTALNVAERWRCIQWAHERQGYVIEDDYDGEYRYGQKAFPALASLDPQRVVYMSTFSKAFLPAVRVAYMILPTHLATCYQEKFALLENNASHIHQLALAQFITTGEWERHIKRMRKVYKSKMEALVQALTKAFGDTITIIGKQAGIYIMIAVHLSMDEATLLDRALQMGVKVYPSSDLYITHDELTPHILMGFANVTDEQMFMGVAQLKKAWLHEVKENRV</sequence>
<dbReference type="Pfam" id="PF00155">
    <property type="entry name" value="Aminotran_1_2"/>
    <property type="match status" value="1"/>
</dbReference>
<dbReference type="EMBL" id="BMJT01000002">
    <property type="protein sequence ID" value="GGG15878.1"/>
    <property type="molecule type" value="Genomic_DNA"/>
</dbReference>
<dbReference type="Pfam" id="PF00392">
    <property type="entry name" value="GntR"/>
    <property type="match status" value="1"/>
</dbReference>
<evidence type="ECO:0000313" key="9">
    <source>
        <dbReference type="EMBL" id="GGG15878.1"/>
    </source>
</evidence>